<evidence type="ECO:0008006" key="4">
    <source>
        <dbReference type="Google" id="ProtNLM"/>
    </source>
</evidence>
<dbReference type="GeneID" id="19881287"/>
<keyword evidence="3" id="KW-1185">Reference proteome</keyword>
<evidence type="ECO:0000313" key="3">
    <source>
        <dbReference type="Proteomes" id="UP000011082"/>
    </source>
</evidence>
<feature type="transmembrane region" description="Helical" evidence="1">
    <location>
        <begin position="12"/>
        <end position="35"/>
    </location>
</feature>
<feature type="transmembrane region" description="Helical" evidence="1">
    <location>
        <begin position="123"/>
        <end position="148"/>
    </location>
</feature>
<keyword evidence="1" id="KW-0812">Transmembrane</keyword>
<dbReference type="PANTHER" id="PTHR16228">
    <property type="entry name" value="DIVALENT CATION TRANSPORTER SOLUTE CARRIER FAMILY 41"/>
    <property type="match status" value="1"/>
</dbReference>
<dbReference type="Proteomes" id="UP000011082">
    <property type="component" value="Unassembled WGS sequence"/>
</dbReference>
<dbReference type="AlphaFoldDB" id="L2GNQ1"/>
<dbReference type="VEuPathDB" id="MicrosporidiaDB:VICG_00570"/>
<feature type="transmembrane region" description="Helical" evidence="1">
    <location>
        <begin position="163"/>
        <end position="184"/>
    </location>
</feature>
<evidence type="ECO:0000256" key="1">
    <source>
        <dbReference type="SAM" id="Phobius"/>
    </source>
</evidence>
<dbReference type="RefSeq" id="XP_007604022.1">
    <property type="nucleotide sequence ID" value="XM_007603960.1"/>
</dbReference>
<feature type="transmembrane region" description="Helical" evidence="1">
    <location>
        <begin position="249"/>
        <end position="272"/>
    </location>
</feature>
<dbReference type="PANTHER" id="PTHR16228:SF7">
    <property type="entry name" value="SLC41A_MGTE INTEGRAL MEMBRANE DOMAIN-CONTAINING PROTEIN"/>
    <property type="match status" value="1"/>
</dbReference>
<organism evidence="2 3">
    <name type="scientific">Vittaforma corneae (strain ATCC 50505)</name>
    <name type="common">Microsporidian parasite</name>
    <name type="synonym">Nosema corneum</name>
    <dbReference type="NCBI Taxonomy" id="993615"/>
    <lineage>
        <taxon>Eukaryota</taxon>
        <taxon>Fungi</taxon>
        <taxon>Fungi incertae sedis</taxon>
        <taxon>Microsporidia</taxon>
        <taxon>Nosematidae</taxon>
        <taxon>Vittaforma</taxon>
    </lineage>
</organism>
<dbReference type="OMA" id="NLEFCFQ"/>
<feature type="transmembrane region" description="Helical" evidence="1">
    <location>
        <begin position="319"/>
        <end position="338"/>
    </location>
</feature>
<accession>L2GNQ1</accession>
<sequence length="382" mass="42303">MFTLINSVFDISVISQSLLSISITLLGMLFTSSLFKAAVSHKSLQHFPFVLLSSTILGFKSNVELGYVMHLSTLRVPTTFTNFKRIVIANSCLIAVESFTVGVFSGLLGAFEIAFDKKSTVQLYSVIFLSSVLTCFLSTAAFILLFIFSLELAVYFSMDPENFLMPLLNVINDVLVVKFLFMFAKGLQKLSTADHLWILFLVTIATGVCFYFIFVSENLLPIQSIETVAFTFGLNIISGFILEKSSAMFSMIAPAFPVFTGMSTSIALICLHKTFTVVENQRVSIPSSTNNSLILISFFISITYVCIARAIYVGYSVEFSFCFIFMFIIQVILLLKIVEYMVLFIKNQGKNISSDTVPLISSISDFTGSLALVLVSILLSNK</sequence>
<feature type="transmembrane region" description="Helical" evidence="1">
    <location>
        <begin position="220"/>
        <end position="242"/>
    </location>
</feature>
<dbReference type="InterPro" id="IPR045349">
    <property type="entry name" value="SLC41A1-3"/>
</dbReference>
<name>L2GNQ1_VITCO</name>
<dbReference type="GO" id="GO:0008324">
    <property type="term" value="F:monoatomic cation transmembrane transporter activity"/>
    <property type="evidence" value="ECO:0007669"/>
    <property type="project" value="InterPro"/>
</dbReference>
<proteinExistence type="predicted"/>
<feature type="transmembrane region" description="Helical" evidence="1">
    <location>
        <begin position="196"/>
        <end position="214"/>
    </location>
</feature>
<feature type="transmembrane region" description="Helical" evidence="1">
    <location>
        <begin position="88"/>
        <end position="111"/>
    </location>
</feature>
<dbReference type="OrthoDB" id="666972at2759"/>
<dbReference type="EMBL" id="JH370132">
    <property type="protein sequence ID" value="ELA42471.1"/>
    <property type="molecule type" value="Genomic_DNA"/>
</dbReference>
<dbReference type="InParanoid" id="L2GNQ1"/>
<reference evidence="3" key="1">
    <citation type="submission" date="2011-05" db="EMBL/GenBank/DDBJ databases">
        <title>The genome sequence of Vittaforma corneae strain ATCC 50505.</title>
        <authorList>
            <consortium name="The Broad Institute Genome Sequencing Platform"/>
            <person name="Cuomo C."/>
            <person name="Didier E."/>
            <person name="Bowers L."/>
            <person name="Young S.K."/>
            <person name="Zeng Q."/>
            <person name="Gargeya S."/>
            <person name="Fitzgerald M."/>
            <person name="Haas B."/>
            <person name="Abouelleil A."/>
            <person name="Alvarado L."/>
            <person name="Arachchi H.M."/>
            <person name="Berlin A."/>
            <person name="Chapman S.B."/>
            <person name="Gearin G."/>
            <person name="Goldberg J."/>
            <person name="Griggs A."/>
            <person name="Gujja S."/>
            <person name="Hansen M."/>
            <person name="Heiman D."/>
            <person name="Howarth C."/>
            <person name="Larimer J."/>
            <person name="Lui A."/>
            <person name="MacDonald P.J.P."/>
            <person name="McCowen C."/>
            <person name="Montmayeur A."/>
            <person name="Murphy C."/>
            <person name="Neiman D."/>
            <person name="Pearson M."/>
            <person name="Priest M."/>
            <person name="Roberts A."/>
            <person name="Saif S."/>
            <person name="Shea T."/>
            <person name="Sisk P."/>
            <person name="Stolte C."/>
            <person name="Sykes S."/>
            <person name="Wortman J."/>
            <person name="Nusbaum C."/>
            <person name="Birren B."/>
        </authorList>
    </citation>
    <scope>NUCLEOTIDE SEQUENCE [LARGE SCALE GENOMIC DNA]</scope>
    <source>
        <strain evidence="3">ATCC 50505</strain>
    </source>
</reference>
<dbReference type="HOGENOM" id="CLU_059050_0_0_1"/>
<dbReference type="InterPro" id="IPR036739">
    <property type="entry name" value="SLC41_membr_dom_sf"/>
</dbReference>
<dbReference type="Gene3D" id="1.10.357.20">
    <property type="entry name" value="SLC41 divalent cation transporters, integral membrane domain"/>
    <property type="match status" value="1"/>
</dbReference>
<evidence type="ECO:0000313" key="2">
    <source>
        <dbReference type="EMBL" id="ELA42471.1"/>
    </source>
</evidence>
<keyword evidence="1" id="KW-1133">Transmembrane helix</keyword>
<keyword evidence="1" id="KW-0472">Membrane</keyword>
<protein>
    <recommendedName>
        <fullName evidence="4">SLC41A/MgtE integral membrane domain-containing protein</fullName>
    </recommendedName>
</protein>
<feature type="transmembrane region" description="Helical" evidence="1">
    <location>
        <begin position="358"/>
        <end position="379"/>
    </location>
</feature>
<feature type="transmembrane region" description="Helical" evidence="1">
    <location>
        <begin position="292"/>
        <end position="312"/>
    </location>
</feature>
<dbReference type="SUPFAM" id="SSF161093">
    <property type="entry name" value="MgtE membrane domain-like"/>
    <property type="match status" value="1"/>
</dbReference>
<gene>
    <name evidence="2" type="ORF">VICG_00570</name>
</gene>